<name>A0A0E0JIK3_ORYPU</name>
<dbReference type="AlphaFoldDB" id="A0A0E0JIK3"/>
<dbReference type="STRING" id="4537.A0A0E0JIK3"/>
<dbReference type="SUPFAM" id="SSF81383">
    <property type="entry name" value="F-box domain"/>
    <property type="match status" value="1"/>
</dbReference>
<organism evidence="2">
    <name type="scientific">Oryza punctata</name>
    <name type="common">Red rice</name>
    <dbReference type="NCBI Taxonomy" id="4537"/>
    <lineage>
        <taxon>Eukaryota</taxon>
        <taxon>Viridiplantae</taxon>
        <taxon>Streptophyta</taxon>
        <taxon>Embryophyta</taxon>
        <taxon>Tracheophyta</taxon>
        <taxon>Spermatophyta</taxon>
        <taxon>Magnoliopsida</taxon>
        <taxon>Liliopsida</taxon>
        <taxon>Poales</taxon>
        <taxon>Poaceae</taxon>
        <taxon>BOP clade</taxon>
        <taxon>Oryzoideae</taxon>
        <taxon>Oryzeae</taxon>
        <taxon>Oryzinae</taxon>
        <taxon>Oryza</taxon>
    </lineage>
</organism>
<dbReference type="Gramene" id="OPUNC01G15460.1">
    <property type="protein sequence ID" value="OPUNC01G15460.1"/>
    <property type="gene ID" value="OPUNC01G15460"/>
</dbReference>
<evidence type="ECO:0000313" key="3">
    <source>
        <dbReference type="Proteomes" id="UP000026962"/>
    </source>
</evidence>
<feature type="region of interest" description="Disordered" evidence="1">
    <location>
        <begin position="1"/>
        <end position="32"/>
    </location>
</feature>
<sequence length="148" mass="16205">MMRSAVVGEGSYREEGRDDDETTRRAEETAAGASRVAAHVGLADDAAVRGEVWREGQRASSRRRLAVGGAVVEAVPQWQDCGVCRGYDGPDLISCLPDKLLHHILSFVTTPEVKHTLQLLLLKEEVSNAEHILDHYDNVLHCYAANGI</sequence>
<evidence type="ECO:0008006" key="4">
    <source>
        <dbReference type="Google" id="ProtNLM"/>
    </source>
</evidence>
<keyword evidence="3" id="KW-1185">Reference proteome</keyword>
<proteinExistence type="predicted"/>
<dbReference type="EnsemblPlants" id="OPUNC01G15460.1">
    <property type="protein sequence ID" value="OPUNC01G15460.1"/>
    <property type="gene ID" value="OPUNC01G15460"/>
</dbReference>
<feature type="compositionally biased region" description="Basic and acidic residues" evidence="1">
    <location>
        <begin position="11"/>
        <end position="28"/>
    </location>
</feature>
<reference evidence="2" key="2">
    <citation type="submission" date="2018-05" db="EMBL/GenBank/DDBJ databases">
        <title>OpunRS2 (Oryza punctata Reference Sequence Version 2).</title>
        <authorList>
            <person name="Zhang J."/>
            <person name="Kudrna D."/>
            <person name="Lee S."/>
            <person name="Talag J."/>
            <person name="Welchert J."/>
            <person name="Wing R.A."/>
        </authorList>
    </citation>
    <scope>NUCLEOTIDE SEQUENCE [LARGE SCALE GENOMIC DNA]</scope>
</reference>
<dbReference type="Proteomes" id="UP000026962">
    <property type="component" value="Chromosome 1"/>
</dbReference>
<accession>A0A0E0JIK3</accession>
<protein>
    <recommendedName>
        <fullName evidence="4">F-box domain-containing protein</fullName>
    </recommendedName>
</protein>
<reference evidence="2" key="1">
    <citation type="submission" date="2015-04" db="UniProtKB">
        <authorList>
            <consortium name="EnsemblPlants"/>
        </authorList>
    </citation>
    <scope>IDENTIFICATION</scope>
</reference>
<dbReference type="InterPro" id="IPR036047">
    <property type="entry name" value="F-box-like_dom_sf"/>
</dbReference>
<evidence type="ECO:0000256" key="1">
    <source>
        <dbReference type="SAM" id="MobiDB-lite"/>
    </source>
</evidence>
<evidence type="ECO:0000313" key="2">
    <source>
        <dbReference type="EnsemblPlants" id="OPUNC01G15460.1"/>
    </source>
</evidence>
<dbReference type="HOGENOM" id="CLU_1761738_0_0_1"/>